<dbReference type="Proteomes" id="UP000053958">
    <property type="component" value="Unassembled WGS sequence"/>
</dbReference>
<dbReference type="PANTHER" id="PTHR11895:SF151">
    <property type="entry name" value="GLUTAMYL-TRNA(GLN) AMIDOTRANSFERASE SUBUNIT A"/>
    <property type="match status" value="1"/>
</dbReference>
<protein>
    <submittedName>
        <fullName evidence="2">Glutamyl-tRNA(Gln) amidotransferase subunit A</fullName>
    </submittedName>
</protein>
<gene>
    <name evidence="2" type="ORF">T310_6183</name>
</gene>
<dbReference type="OrthoDB" id="6428749at2759"/>
<reference evidence="2 3" key="1">
    <citation type="submission" date="2015-04" db="EMBL/GenBank/DDBJ databases">
        <authorList>
            <person name="Heijne W.H."/>
            <person name="Fedorova N.D."/>
            <person name="Nierman W.C."/>
            <person name="Vollebregt A.W."/>
            <person name="Zhao Z."/>
            <person name="Wu L."/>
            <person name="Kumar M."/>
            <person name="Stam H."/>
            <person name="van den Berg M.A."/>
            <person name="Pel H.J."/>
        </authorList>
    </citation>
    <scope>NUCLEOTIDE SEQUENCE [LARGE SCALE GENOMIC DNA]</scope>
    <source>
        <strain evidence="2 3">CBS 393.64</strain>
    </source>
</reference>
<sequence>MPEDLTRLSATQVLHRLRQGHLTVEAYARALLARIRTRNPVVQAWSYLDPELVIAQARKLDQTPLEKRGPLHGVAIGIKDVALTQDMPTRYNSDIYRDSTQSAVDAATVTVLRAAGALILGKTATTEFAATTVGGPCRNPHHPEHTPGGSSSGSAAAVADFQVPLALGTQTGGSTIRPASYNGIYGFKPTWGAISREGLCQFSITCDTPGFFARTVEDLDLLADVFQLADDEPLPESPFTVNGARIAFARTHLWPDIAGPGLQAAWEKAKSLLTQRGATVEEVDLPGEFEKLTQWHANVTAGEARSAFLGHYLLSKDKLHPSLISHVENERRLSNKEFLESLDGCARLRPVWDEFASQYDVVIAPSMTDEAPHGLEFTGDQKAAAMTQQKCPGGRTDSVR</sequence>
<name>A0A0F4YNJ6_RASE3</name>
<evidence type="ECO:0000259" key="1">
    <source>
        <dbReference type="Pfam" id="PF01425"/>
    </source>
</evidence>
<dbReference type="STRING" id="1408163.A0A0F4YNJ6"/>
<dbReference type="AlphaFoldDB" id="A0A0F4YNJ6"/>
<evidence type="ECO:0000313" key="2">
    <source>
        <dbReference type="EMBL" id="KKA19814.1"/>
    </source>
</evidence>
<organism evidence="2 3">
    <name type="scientific">Rasamsonia emersonii (strain ATCC 16479 / CBS 393.64 / IMI 116815)</name>
    <dbReference type="NCBI Taxonomy" id="1408163"/>
    <lineage>
        <taxon>Eukaryota</taxon>
        <taxon>Fungi</taxon>
        <taxon>Dikarya</taxon>
        <taxon>Ascomycota</taxon>
        <taxon>Pezizomycotina</taxon>
        <taxon>Eurotiomycetes</taxon>
        <taxon>Eurotiomycetidae</taxon>
        <taxon>Eurotiales</taxon>
        <taxon>Trichocomaceae</taxon>
        <taxon>Rasamsonia</taxon>
    </lineage>
</organism>
<dbReference type="GO" id="GO:0016740">
    <property type="term" value="F:transferase activity"/>
    <property type="evidence" value="ECO:0007669"/>
    <property type="project" value="UniProtKB-KW"/>
</dbReference>
<accession>A0A0F4YNJ6</accession>
<dbReference type="InterPro" id="IPR000120">
    <property type="entry name" value="Amidase"/>
</dbReference>
<dbReference type="RefSeq" id="XP_013326426.1">
    <property type="nucleotide sequence ID" value="XM_013470972.1"/>
</dbReference>
<feature type="domain" description="Amidase" evidence="1">
    <location>
        <begin position="29"/>
        <end position="385"/>
    </location>
</feature>
<comment type="caution">
    <text evidence="2">The sequence shown here is derived from an EMBL/GenBank/DDBJ whole genome shotgun (WGS) entry which is preliminary data.</text>
</comment>
<dbReference type="SUPFAM" id="SSF75304">
    <property type="entry name" value="Amidase signature (AS) enzymes"/>
    <property type="match status" value="1"/>
</dbReference>
<dbReference type="InterPro" id="IPR036928">
    <property type="entry name" value="AS_sf"/>
</dbReference>
<keyword evidence="3" id="KW-1185">Reference proteome</keyword>
<dbReference type="PANTHER" id="PTHR11895">
    <property type="entry name" value="TRANSAMIDASE"/>
    <property type="match status" value="1"/>
</dbReference>
<dbReference type="Gene3D" id="3.90.1300.10">
    <property type="entry name" value="Amidase signature (AS) domain"/>
    <property type="match status" value="1"/>
</dbReference>
<dbReference type="GeneID" id="25318495"/>
<keyword evidence="2" id="KW-0808">Transferase</keyword>
<dbReference type="InterPro" id="IPR023631">
    <property type="entry name" value="Amidase_dom"/>
</dbReference>
<dbReference type="EMBL" id="LASV01000313">
    <property type="protein sequence ID" value="KKA19814.1"/>
    <property type="molecule type" value="Genomic_DNA"/>
</dbReference>
<dbReference type="Pfam" id="PF01425">
    <property type="entry name" value="Amidase"/>
    <property type="match status" value="1"/>
</dbReference>
<evidence type="ECO:0000313" key="3">
    <source>
        <dbReference type="Proteomes" id="UP000053958"/>
    </source>
</evidence>
<proteinExistence type="predicted"/>